<dbReference type="Proteomes" id="UP001596044">
    <property type="component" value="Unassembled WGS sequence"/>
</dbReference>
<dbReference type="RefSeq" id="WP_377523436.1">
    <property type="nucleotide sequence ID" value="NZ_JBHSMJ010000004.1"/>
</dbReference>
<protein>
    <submittedName>
        <fullName evidence="2">Uncharacterized protein</fullName>
    </submittedName>
</protein>
<sequence length="42" mass="4784">MAATLIQKGYPVTGMLTKWTSSSSSARKQCRRRLKRPARRTC</sequence>
<reference evidence="3" key="1">
    <citation type="journal article" date="2019" name="Int. J. Syst. Evol. Microbiol.">
        <title>The Global Catalogue of Microorganisms (GCM) 10K type strain sequencing project: providing services to taxonomists for standard genome sequencing and annotation.</title>
        <authorList>
            <consortium name="The Broad Institute Genomics Platform"/>
            <consortium name="The Broad Institute Genome Sequencing Center for Infectious Disease"/>
            <person name="Wu L."/>
            <person name="Ma J."/>
        </authorList>
    </citation>
    <scope>NUCLEOTIDE SEQUENCE [LARGE SCALE GENOMIC DNA]</scope>
    <source>
        <strain evidence="3">KACC 11904</strain>
    </source>
</reference>
<dbReference type="EMBL" id="JBHSMJ010000004">
    <property type="protein sequence ID" value="MFC5446756.1"/>
    <property type="molecule type" value="Genomic_DNA"/>
</dbReference>
<gene>
    <name evidence="2" type="ORF">ACFPOG_00625</name>
</gene>
<evidence type="ECO:0000256" key="1">
    <source>
        <dbReference type="SAM" id="MobiDB-lite"/>
    </source>
</evidence>
<evidence type="ECO:0000313" key="3">
    <source>
        <dbReference type="Proteomes" id="UP001596044"/>
    </source>
</evidence>
<accession>A0ABW0K1U5</accession>
<keyword evidence="3" id="KW-1185">Reference proteome</keyword>
<feature type="region of interest" description="Disordered" evidence="1">
    <location>
        <begin position="21"/>
        <end position="42"/>
    </location>
</feature>
<proteinExistence type="predicted"/>
<organism evidence="2 3">
    <name type="scientific">Paenibacillus aestuarii</name>
    <dbReference type="NCBI Taxonomy" id="516965"/>
    <lineage>
        <taxon>Bacteria</taxon>
        <taxon>Bacillati</taxon>
        <taxon>Bacillota</taxon>
        <taxon>Bacilli</taxon>
        <taxon>Bacillales</taxon>
        <taxon>Paenibacillaceae</taxon>
        <taxon>Paenibacillus</taxon>
    </lineage>
</organism>
<comment type="caution">
    <text evidence="2">The sequence shown here is derived from an EMBL/GenBank/DDBJ whole genome shotgun (WGS) entry which is preliminary data.</text>
</comment>
<name>A0ABW0K1U5_9BACL</name>
<evidence type="ECO:0000313" key="2">
    <source>
        <dbReference type="EMBL" id="MFC5446756.1"/>
    </source>
</evidence>
<feature type="compositionally biased region" description="Basic residues" evidence="1">
    <location>
        <begin position="28"/>
        <end position="42"/>
    </location>
</feature>